<dbReference type="Gene3D" id="3.40.50.1580">
    <property type="entry name" value="Nucleoside phosphorylase domain"/>
    <property type="match status" value="1"/>
</dbReference>
<dbReference type="CDD" id="cd09008">
    <property type="entry name" value="MTAN"/>
    <property type="match status" value="1"/>
</dbReference>
<dbReference type="Pfam" id="PF01048">
    <property type="entry name" value="PNP_UDP_1"/>
    <property type="match status" value="1"/>
</dbReference>
<evidence type="ECO:0000313" key="7">
    <source>
        <dbReference type="EMBL" id="EZG44162.1"/>
    </source>
</evidence>
<evidence type="ECO:0000256" key="5">
    <source>
        <dbReference type="ARBA" id="ARBA00023167"/>
    </source>
</evidence>
<dbReference type="InterPro" id="IPR035994">
    <property type="entry name" value="Nucleoside_phosphorylase_sf"/>
</dbReference>
<evidence type="ECO:0000313" key="8">
    <source>
        <dbReference type="Proteomes" id="UP000019763"/>
    </source>
</evidence>
<dbReference type="GeneID" id="22915279"/>
<protein>
    <recommendedName>
        <fullName evidence="2">adenosylhomocysteine nucleosidase</fullName>
        <ecNumber evidence="2">3.2.2.9</ecNumber>
    </recommendedName>
</protein>
<dbReference type="eggNOG" id="ENOG502S95B">
    <property type="taxonomic scope" value="Eukaryota"/>
</dbReference>
<comment type="pathway">
    <text evidence="1">Amino-acid biosynthesis; L-methionine biosynthesis via salvage pathway; S-methyl-5-thio-alpha-D-ribose 1-phosphate from S-methyl-5'-thioadenosine (hydrolase route): step 1/2.</text>
</comment>
<dbReference type="Proteomes" id="UP000019763">
    <property type="component" value="Unassembled WGS sequence"/>
</dbReference>
<dbReference type="GO" id="GO:0019509">
    <property type="term" value="P:L-methionine salvage from methylthioadenosine"/>
    <property type="evidence" value="ECO:0007669"/>
    <property type="project" value="UniProtKB-UniPathway"/>
</dbReference>
<dbReference type="OrthoDB" id="1891335at2759"/>
<keyword evidence="4 7" id="KW-0378">Hydrolase</keyword>
<keyword evidence="3" id="KW-0028">Amino-acid biosynthesis</keyword>
<dbReference type="UniPathway" id="UPA00904">
    <property type="reaction ID" value="UER00871"/>
</dbReference>
<evidence type="ECO:0000256" key="3">
    <source>
        <dbReference type="ARBA" id="ARBA00022605"/>
    </source>
</evidence>
<dbReference type="PANTHER" id="PTHR46832:SF1">
    <property type="entry name" value="5'-METHYLTHIOADENOSINE_S-ADENOSYLHOMOCYSTEINE NUCLEOSIDASE"/>
    <property type="match status" value="1"/>
</dbReference>
<dbReference type="PANTHER" id="PTHR46832">
    <property type="entry name" value="5'-METHYLTHIOADENOSINE/S-ADENOSYLHOMOCYSTEINE NUCLEOSIDASE"/>
    <property type="match status" value="1"/>
</dbReference>
<reference evidence="7" key="1">
    <citation type="submission" date="2013-12" db="EMBL/GenBank/DDBJ databases">
        <authorList>
            <person name="Omoto C.K."/>
            <person name="Sibley D."/>
            <person name="Venepally P."/>
            <person name="Hadjithomas M."/>
            <person name="Karamycheva S."/>
            <person name="Brunk B."/>
            <person name="Roos D."/>
            <person name="Caler E."/>
            <person name="Lorenzi H."/>
        </authorList>
    </citation>
    <scope>NUCLEOTIDE SEQUENCE</scope>
</reference>
<evidence type="ECO:0000256" key="1">
    <source>
        <dbReference type="ARBA" id="ARBA00004945"/>
    </source>
</evidence>
<keyword evidence="8" id="KW-1185">Reference proteome</keyword>
<proteinExistence type="predicted"/>
<dbReference type="NCBIfam" id="NF004079">
    <property type="entry name" value="PRK05584.1"/>
    <property type="match status" value="1"/>
</dbReference>
<accession>A0A023AZX5</accession>
<dbReference type="VEuPathDB" id="CryptoDB:GNI_151410"/>
<dbReference type="GO" id="GO:0008782">
    <property type="term" value="F:adenosylhomocysteine nucleosidase activity"/>
    <property type="evidence" value="ECO:0007669"/>
    <property type="project" value="UniProtKB-EC"/>
</dbReference>
<feature type="domain" description="Nucleoside phosphorylase" evidence="6">
    <location>
        <begin position="5"/>
        <end position="231"/>
    </location>
</feature>
<dbReference type="GO" id="GO:0019284">
    <property type="term" value="P:L-methionine salvage from S-adenosylmethionine"/>
    <property type="evidence" value="ECO:0007669"/>
    <property type="project" value="TreeGrafter"/>
</dbReference>
<dbReference type="EMBL" id="AFNH02001127">
    <property type="protein sequence ID" value="EZG44162.1"/>
    <property type="molecule type" value="Genomic_DNA"/>
</dbReference>
<keyword evidence="5" id="KW-0486">Methionine biosynthesis</keyword>
<comment type="caution">
    <text evidence="7">The sequence shown here is derived from an EMBL/GenBank/DDBJ whole genome shotgun (WGS) entry which is preliminary data.</text>
</comment>
<dbReference type="InterPro" id="IPR010049">
    <property type="entry name" value="MTA_SAH_Nsdase"/>
</dbReference>
<dbReference type="SUPFAM" id="SSF53167">
    <property type="entry name" value="Purine and uridine phosphorylases"/>
    <property type="match status" value="1"/>
</dbReference>
<organism evidence="7 8">
    <name type="scientific">Gregarina niphandrodes</name>
    <name type="common">Septate eugregarine</name>
    <dbReference type="NCBI Taxonomy" id="110365"/>
    <lineage>
        <taxon>Eukaryota</taxon>
        <taxon>Sar</taxon>
        <taxon>Alveolata</taxon>
        <taxon>Apicomplexa</taxon>
        <taxon>Conoidasida</taxon>
        <taxon>Gregarinasina</taxon>
        <taxon>Eugregarinorida</taxon>
        <taxon>Gregarinidae</taxon>
        <taxon>Gregarina</taxon>
    </lineage>
</organism>
<dbReference type="GO" id="GO:0005829">
    <property type="term" value="C:cytosol"/>
    <property type="evidence" value="ECO:0007669"/>
    <property type="project" value="TreeGrafter"/>
</dbReference>
<dbReference type="AlphaFoldDB" id="A0A023AZX5"/>
<dbReference type="RefSeq" id="XP_011132786.1">
    <property type="nucleotide sequence ID" value="XM_011134484.1"/>
</dbReference>
<evidence type="ECO:0000256" key="4">
    <source>
        <dbReference type="ARBA" id="ARBA00022801"/>
    </source>
</evidence>
<sequence>MSGRTAIVVACESELSPLKAGMTNVTSRTLGGKEFFCGQLEGCDVVLVQCGVGRTNAAATTAVACAEFKPQRVINSGSAGGLATGLKIGDVVVSDRLVYGDVDNRCFGLKYGQVPDDLEEFHPSQDLLAAFHSICEKQLEEHGIRVHQGLIVTVESFCESEVVKKNFFNYWPEAKAVEMEGCAVAHVCQQFKVPAIVVRSISDTAEDHIDYHTFAKLAGERSAQVTRAFLKTLI</sequence>
<dbReference type="OMA" id="HDMDVTP"/>
<name>A0A023AZX5_GRENI</name>
<dbReference type="NCBIfam" id="TIGR01704">
    <property type="entry name" value="MTA_SAH-Nsdase"/>
    <property type="match status" value="1"/>
</dbReference>
<gene>
    <name evidence="7" type="ORF">GNI_151410</name>
</gene>
<dbReference type="GO" id="GO:0008930">
    <property type="term" value="F:methylthioadenosine nucleosidase activity"/>
    <property type="evidence" value="ECO:0007669"/>
    <property type="project" value="InterPro"/>
</dbReference>
<dbReference type="EC" id="3.2.2.9" evidence="2"/>
<dbReference type="InterPro" id="IPR000845">
    <property type="entry name" value="Nucleoside_phosphorylase_d"/>
</dbReference>
<keyword evidence="7" id="KW-0326">Glycosidase</keyword>
<evidence type="ECO:0000256" key="2">
    <source>
        <dbReference type="ARBA" id="ARBA00011974"/>
    </source>
</evidence>
<dbReference type="GO" id="GO:0009164">
    <property type="term" value="P:nucleoside catabolic process"/>
    <property type="evidence" value="ECO:0007669"/>
    <property type="project" value="InterPro"/>
</dbReference>
<evidence type="ECO:0000259" key="6">
    <source>
        <dbReference type="Pfam" id="PF01048"/>
    </source>
</evidence>